<comment type="caution">
    <text evidence="7">The sequence shown here is derived from an EMBL/GenBank/DDBJ whole genome shotgun (WGS) entry which is preliminary data.</text>
</comment>
<evidence type="ECO:0000256" key="1">
    <source>
        <dbReference type="ARBA" id="ARBA00004651"/>
    </source>
</evidence>
<evidence type="ECO:0000256" key="3">
    <source>
        <dbReference type="ARBA" id="ARBA00022692"/>
    </source>
</evidence>
<keyword evidence="5 6" id="KW-0472">Membrane</keyword>
<dbReference type="NCBIfam" id="NF002460">
    <property type="entry name" value="PRK01658.1"/>
    <property type="match status" value="1"/>
</dbReference>
<keyword evidence="2" id="KW-1003">Cell membrane</keyword>
<keyword evidence="3 6" id="KW-0812">Transmembrane</keyword>
<dbReference type="PANTHER" id="PTHR33931">
    <property type="entry name" value="HOLIN-LIKE PROTEIN CIDA-RELATED"/>
    <property type="match status" value="1"/>
</dbReference>
<evidence type="ECO:0000256" key="6">
    <source>
        <dbReference type="SAM" id="Phobius"/>
    </source>
</evidence>
<evidence type="ECO:0000256" key="2">
    <source>
        <dbReference type="ARBA" id="ARBA00022475"/>
    </source>
</evidence>
<name>A0ABQ5TLW8_9BACI</name>
<reference evidence="7 8" key="1">
    <citation type="submission" date="2023-02" db="EMBL/GenBank/DDBJ databases">
        <title>Oceanobacillus kimchii IFOP_LL358 isolated form Alexandrium catenella lab strain.</title>
        <authorList>
            <person name="Gajardo G."/>
            <person name="Ueki S."/>
            <person name="Maruyama F."/>
        </authorList>
    </citation>
    <scope>NUCLEOTIDE SEQUENCE [LARGE SCALE GENOMIC DNA]</scope>
    <source>
        <strain evidence="7 8">IFOP_LL358</strain>
    </source>
</reference>
<dbReference type="Pfam" id="PF03788">
    <property type="entry name" value="LrgA"/>
    <property type="match status" value="1"/>
</dbReference>
<feature type="transmembrane region" description="Helical" evidence="6">
    <location>
        <begin position="90"/>
        <end position="117"/>
    </location>
</feature>
<sequence>MKVVYVGKVIIHTLLLIILYQIGTWIHEFFDLTLPGSVIGMILLFVLLSTGLVKPSWVDQGALLLVKHLPLFFIPATVGIVSFLDLFTGSGLLLIVIIIISTALVIVISGHVSQWLVRKKELKHD</sequence>
<evidence type="ECO:0000313" key="7">
    <source>
        <dbReference type="EMBL" id="GLO67821.1"/>
    </source>
</evidence>
<dbReference type="PANTHER" id="PTHR33931:SF2">
    <property type="entry name" value="HOLIN-LIKE PROTEIN CIDA"/>
    <property type="match status" value="1"/>
</dbReference>
<dbReference type="Proteomes" id="UP001275436">
    <property type="component" value="Unassembled WGS sequence"/>
</dbReference>
<evidence type="ECO:0000256" key="4">
    <source>
        <dbReference type="ARBA" id="ARBA00022989"/>
    </source>
</evidence>
<organism evidence="7 8">
    <name type="scientific">Oceanobacillus kimchii</name>
    <dbReference type="NCBI Taxonomy" id="746691"/>
    <lineage>
        <taxon>Bacteria</taxon>
        <taxon>Bacillati</taxon>
        <taxon>Bacillota</taxon>
        <taxon>Bacilli</taxon>
        <taxon>Bacillales</taxon>
        <taxon>Bacillaceae</taxon>
        <taxon>Oceanobacillus</taxon>
    </lineage>
</organism>
<keyword evidence="4 6" id="KW-1133">Transmembrane helix</keyword>
<feature type="transmembrane region" description="Helical" evidence="6">
    <location>
        <begin position="65"/>
        <end position="84"/>
    </location>
</feature>
<comment type="subcellular location">
    <subcellularLocation>
        <location evidence="1">Cell membrane</location>
        <topology evidence="1">Multi-pass membrane protein</topology>
    </subcellularLocation>
</comment>
<keyword evidence="8" id="KW-1185">Reference proteome</keyword>
<dbReference type="InterPro" id="IPR005538">
    <property type="entry name" value="LrgA/CidA"/>
</dbReference>
<dbReference type="RefSeq" id="WP_039819845.1">
    <property type="nucleotide sequence ID" value="NZ_BSKO01000001.1"/>
</dbReference>
<accession>A0ABQ5TLW8</accession>
<protein>
    <submittedName>
        <fullName evidence="7">Holin</fullName>
    </submittedName>
</protein>
<feature type="transmembrane region" description="Helical" evidence="6">
    <location>
        <begin position="32"/>
        <end position="53"/>
    </location>
</feature>
<dbReference type="EMBL" id="BSKO01000001">
    <property type="protein sequence ID" value="GLO67821.1"/>
    <property type="molecule type" value="Genomic_DNA"/>
</dbReference>
<feature type="transmembrane region" description="Helical" evidence="6">
    <location>
        <begin position="9"/>
        <end position="26"/>
    </location>
</feature>
<evidence type="ECO:0000313" key="8">
    <source>
        <dbReference type="Proteomes" id="UP001275436"/>
    </source>
</evidence>
<proteinExistence type="predicted"/>
<evidence type="ECO:0000256" key="5">
    <source>
        <dbReference type="ARBA" id="ARBA00023136"/>
    </source>
</evidence>
<gene>
    <name evidence="7" type="ORF">MACH08_36050</name>
</gene>